<comment type="caution">
    <text evidence="1">The sequence shown here is derived from an EMBL/GenBank/DDBJ whole genome shotgun (WGS) entry which is preliminary data.</text>
</comment>
<reference evidence="1 2" key="1">
    <citation type="submission" date="2018-06" db="EMBL/GenBank/DDBJ databases">
        <title>Extensive metabolic versatility and redundancy in microbially diverse, dynamic hydrothermal sediments.</title>
        <authorList>
            <person name="Dombrowski N."/>
            <person name="Teske A."/>
            <person name="Baker B.J."/>
        </authorList>
    </citation>
    <scope>NUCLEOTIDE SEQUENCE [LARGE SCALE GENOMIC DNA]</scope>
    <source>
        <strain evidence="1">B66_G16</strain>
    </source>
</reference>
<sequence>MRSRLTPAIFLLLTLIASSFIETAFSTALPQYQTDDSEKYYTAMYGRLIKIDDYLILGYPGVDGEFHFYVYKTDEGGDITLNFIREDTFYPYTAYHLKELSMGELQKFNDSCVIFPYGIKYYHGSYYRMNGIGIYNFKNGKYEKYDGDDSCACIKT</sequence>
<dbReference type="EMBL" id="QMQV01000205">
    <property type="protein sequence ID" value="RLE46129.1"/>
    <property type="molecule type" value="Genomic_DNA"/>
</dbReference>
<evidence type="ECO:0000313" key="2">
    <source>
        <dbReference type="Proteomes" id="UP000278475"/>
    </source>
</evidence>
<proteinExistence type="predicted"/>
<organism evidence="1 2">
    <name type="scientific">Thermoproteota archaeon</name>
    <dbReference type="NCBI Taxonomy" id="2056631"/>
    <lineage>
        <taxon>Archaea</taxon>
        <taxon>Thermoproteota</taxon>
    </lineage>
</organism>
<name>A0A497EK29_9CREN</name>
<dbReference type="AlphaFoldDB" id="A0A497EK29"/>
<protein>
    <submittedName>
        <fullName evidence="1">Uncharacterized protein</fullName>
    </submittedName>
</protein>
<dbReference type="Proteomes" id="UP000278475">
    <property type="component" value="Unassembled WGS sequence"/>
</dbReference>
<gene>
    <name evidence="1" type="ORF">DRJ31_10385</name>
</gene>
<accession>A0A497EK29</accession>
<evidence type="ECO:0000313" key="1">
    <source>
        <dbReference type="EMBL" id="RLE46129.1"/>
    </source>
</evidence>
<feature type="non-terminal residue" evidence="1">
    <location>
        <position position="156"/>
    </location>
</feature>